<evidence type="ECO:0000313" key="2">
    <source>
        <dbReference type="EMBL" id="CAE7153138.1"/>
    </source>
</evidence>
<feature type="non-terminal residue" evidence="2">
    <location>
        <position position="1"/>
    </location>
</feature>
<reference evidence="2" key="1">
    <citation type="submission" date="2021-02" db="EMBL/GenBank/DDBJ databases">
        <authorList>
            <person name="Dougan E. K."/>
            <person name="Rhodes N."/>
            <person name="Thang M."/>
            <person name="Chan C."/>
        </authorList>
    </citation>
    <scope>NUCLEOTIDE SEQUENCE</scope>
</reference>
<evidence type="ECO:0000313" key="3">
    <source>
        <dbReference type="Proteomes" id="UP000601435"/>
    </source>
</evidence>
<protein>
    <submittedName>
        <fullName evidence="2">Uncharacterized protein</fullName>
    </submittedName>
</protein>
<feature type="region of interest" description="Disordered" evidence="1">
    <location>
        <begin position="53"/>
        <end position="73"/>
    </location>
</feature>
<name>A0A812IMB8_9DINO</name>
<dbReference type="AlphaFoldDB" id="A0A812IMB8"/>
<accession>A0A812IMB8</accession>
<sequence>PSLPILHATLISGPSTRSGTARTATLDRADLPTQTAKVALAGFATKAFRRIRSGTSPSPLRPAMMKSNACCTS</sequence>
<keyword evidence="3" id="KW-1185">Reference proteome</keyword>
<dbReference type="Proteomes" id="UP000601435">
    <property type="component" value="Unassembled WGS sequence"/>
</dbReference>
<organism evidence="2 3">
    <name type="scientific">Symbiodinium necroappetens</name>
    <dbReference type="NCBI Taxonomy" id="1628268"/>
    <lineage>
        <taxon>Eukaryota</taxon>
        <taxon>Sar</taxon>
        <taxon>Alveolata</taxon>
        <taxon>Dinophyceae</taxon>
        <taxon>Suessiales</taxon>
        <taxon>Symbiodiniaceae</taxon>
        <taxon>Symbiodinium</taxon>
    </lineage>
</organism>
<dbReference type="EMBL" id="CAJNJA010000338">
    <property type="protein sequence ID" value="CAE7153138.1"/>
    <property type="molecule type" value="Genomic_DNA"/>
</dbReference>
<evidence type="ECO:0000256" key="1">
    <source>
        <dbReference type="SAM" id="MobiDB-lite"/>
    </source>
</evidence>
<comment type="caution">
    <text evidence="2">The sequence shown here is derived from an EMBL/GenBank/DDBJ whole genome shotgun (WGS) entry which is preliminary data.</text>
</comment>
<proteinExistence type="predicted"/>
<gene>
    <name evidence="2" type="ORF">SNEC2469_LOCUS219</name>
</gene>